<dbReference type="PANTHER" id="PTHR37535">
    <property type="entry name" value="FLUG DOMAIN PROTEIN"/>
    <property type="match status" value="1"/>
</dbReference>
<reference evidence="3" key="2">
    <citation type="submission" date="2020-04" db="EMBL/GenBank/DDBJ databases">
        <authorList>
            <consortium name="NCBI Genome Project"/>
        </authorList>
    </citation>
    <scope>NUCLEOTIDE SEQUENCE</scope>
    <source>
        <strain evidence="3">CBS 781.70</strain>
    </source>
</reference>
<dbReference type="OrthoDB" id="5426797at2759"/>
<reference evidence="3" key="3">
    <citation type="submission" date="2025-04" db="UniProtKB">
        <authorList>
            <consortium name="RefSeq"/>
        </authorList>
    </citation>
    <scope>IDENTIFICATION</scope>
    <source>
        <strain evidence="3">CBS 781.70</strain>
    </source>
</reference>
<evidence type="ECO:0000313" key="2">
    <source>
        <dbReference type="Proteomes" id="UP000504638"/>
    </source>
</evidence>
<reference evidence="1 3" key="1">
    <citation type="submission" date="2020-01" db="EMBL/GenBank/DDBJ databases">
        <authorList>
            <consortium name="DOE Joint Genome Institute"/>
            <person name="Haridas S."/>
            <person name="Albert R."/>
            <person name="Binder M."/>
            <person name="Bloem J."/>
            <person name="Labutti K."/>
            <person name="Salamov A."/>
            <person name="Andreopoulos B."/>
            <person name="Baker S.E."/>
            <person name="Barry K."/>
            <person name="Bills G."/>
            <person name="Bluhm B.H."/>
            <person name="Cannon C."/>
            <person name="Castanera R."/>
            <person name="Culley D.E."/>
            <person name="Daum C."/>
            <person name="Ezra D."/>
            <person name="Gonzalez J.B."/>
            <person name="Henrissat B."/>
            <person name="Kuo A."/>
            <person name="Liang C."/>
            <person name="Lipzen A."/>
            <person name="Lutzoni F."/>
            <person name="Magnuson J."/>
            <person name="Mondo S."/>
            <person name="Nolan M."/>
            <person name="Ohm R."/>
            <person name="Pangilinan J."/>
            <person name="Park H.-J."/>
            <person name="Ramirez L."/>
            <person name="Alfaro M."/>
            <person name="Sun H."/>
            <person name="Tritt A."/>
            <person name="Yoshinaga Y."/>
            <person name="Zwiers L.-H."/>
            <person name="Turgeon B.G."/>
            <person name="Goodwin S.B."/>
            <person name="Spatafora J.W."/>
            <person name="Crous P.W."/>
            <person name="Grigoriev I.V."/>
        </authorList>
    </citation>
    <scope>NUCLEOTIDE SEQUENCE</scope>
    <source>
        <strain evidence="1 3">CBS 781.70</strain>
    </source>
</reference>
<proteinExistence type="predicted"/>
<dbReference type="EMBL" id="ML975153">
    <property type="protein sequence ID" value="KAF1814524.1"/>
    <property type="molecule type" value="Genomic_DNA"/>
</dbReference>
<dbReference type="AlphaFoldDB" id="A0A6G1G8Z8"/>
<dbReference type="InterPro" id="IPR021842">
    <property type="entry name" value="DUF3435"/>
</dbReference>
<keyword evidence="2" id="KW-1185">Reference proteome</keyword>
<protein>
    <submittedName>
        <fullName evidence="1 3">Uncharacterized protein</fullName>
    </submittedName>
</protein>
<organism evidence="1">
    <name type="scientific">Eremomyces bilateralis CBS 781.70</name>
    <dbReference type="NCBI Taxonomy" id="1392243"/>
    <lineage>
        <taxon>Eukaryota</taxon>
        <taxon>Fungi</taxon>
        <taxon>Dikarya</taxon>
        <taxon>Ascomycota</taxon>
        <taxon>Pezizomycotina</taxon>
        <taxon>Dothideomycetes</taxon>
        <taxon>Dothideomycetes incertae sedis</taxon>
        <taxon>Eremomycetales</taxon>
        <taxon>Eremomycetaceae</taxon>
        <taxon>Eremomyces</taxon>
    </lineage>
</organism>
<dbReference type="Pfam" id="PF11917">
    <property type="entry name" value="DUF3435"/>
    <property type="match status" value="1"/>
</dbReference>
<evidence type="ECO:0000313" key="1">
    <source>
        <dbReference type="EMBL" id="KAF1814524.1"/>
    </source>
</evidence>
<accession>A0A6G1G8Z8</accession>
<dbReference type="GeneID" id="54418584"/>
<name>A0A6G1G8Z8_9PEZI</name>
<dbReference type="PANTHER" id="PTHR37535:SF4">
    <property type="entry name" value="FLUG DOMAIN-CONTAINING PROTEIN"/>
    <property type="match status" value="1"/>
</dbReference>
<evidence type="ECO:0000313" key="3">
    <source>
        <dbReference type="RefSeq" id="XP_033536155.1"/>
    </source>
</evidence>
<dbReference type="RefSeq" id="XP_033536155.1">
    <property type="nucleotide sequence ID" value="XM_033678014.1"/>
</dbReference>
<sequence>MVSSSAPSLKSEYSLSEGMKEKPVMNVDDGYLLLYHHYALSNEYYAHERERVQHSLIILFMIGTSARPSTLVEGGGYYNTNECLKYNDIEIFKVRDPNLPSQQVFLMRVRLRLLKGKRDKGLPIKVVFCERDDNLAFCAILQVFGLAFADDAFDSDWIKQPKDLYTFSVPPHLQSVQLHWKESMQDIPIFRRSVFRGGQATISPNRSVQYMNLYYQNARLGKSAGFADPLGLYSYRRGAGEAIDCVAGSDMRSFMMGHARASLFERYYRNSVVQLDSVSTFLEVPSSDALIKLAGHMSLTRDLSAADSINVEDSAVDSDPSIQEIEKTCLRFRKDLIETFGKIKNGTGTELYDTYRRERSHLRSERIKVKRALEEEARQQYFRTAGTRYIDEQRRGIAREYVEPKPIFQFEEQERLAALLFQNRDVRQVSEEEIYGVAHCSDG</sequence>
<gene>
    <name evidence="1 3" type="ORF">P152DRAFT_447870</name>
</gene>
<dbReference type="Proteomes" id="UP000504638">
    <property type="component" value="Unplaced"/>
</dbReference>